<dbReference type="RefSeq" id="XP_002502440.1">
    <property type="nucleotide sequence ID" value="XM_002502394.1"/>
</dbReference>
<dbReference type="InParanoid" id="C1E5V3"/>
<dbReference type="Gene3D" id="2.130.10.10">
    <property type="entry name" value="YVTN repeat-like/Quinoprotein amine dehydrogenase"/>
    <property type="match status" value="1"/>
</dbReference>
<protein>
    <submittedName>
        <fullName evidence="1">Uncharacterized protein</fullName>
    </submittedName>
</protein>
<dbReference type="InterPro" id="IPR015943">
    <property type="entry name" value="WD40/YVTN_repeat-like_dom_sf"/>
</dbReference>
<keyword evidence="2" id="KW-1185">Reference proteome</keyword>
<organism evidence="1 2">
    <name type="scientific">Micromonas commoda (strain RCC299 / NOUM17 / CCMP2709)</name>
    <name type="common">Picoplanktonic green alga</name>
    <dbReference type="NCBI Taxonomy" id="296587"/>
    <lineage>
        <taxon>Eukaryota</taxon>
        <taxon>Viridiplantae</taxon>
        <taxon>Chlorophyta</taxon>
        <taxon>Mamiellophyceae</taxon>
        <taxon>Mamiellales</taxon>
        <taxon>Mamiellaceae</taxon>
        <taxon>Micromonas</taxon>
    </lineage>
</organism>
<reference evidence="1 2" key="1">
    <citation type="journal article" date="2009" name="Science">
        <title>Green evolution and dynamic adaptations revealed by genomes of the marine picoeukaryotes Micromonas.</title>
        <authorList>
            <person name="Worden A.Z."/>
            <person name="Lee J.H."/>
            <person name="Mock T."/>
            <person name="Rouze P."/>
            <person name="Simmons M.P."/>
            <person name="Aerts A.L."/>
            <person name="Allen A.E."/>
            <person name="Cuvelier M.L."/>
            <person name="Derelle E."/>
            <person name="Everett M.V."/>
            <person name="Foulon E."/>
            <person name="Grimwood J."/>
            <person name="Gundlach H."/>
            <person name="Henrissat B."/>
            <person name="Napoli C."/>
            <person name="McDonald S.M."/>
            <person name="Parker M.S."/>
            <person name="Rombauts S."/>
            <person name="Salamov A."/>
            <person name="Von Dassow P."/>
            <person name="Badger J.H."/>
            <person name="Coutinho P.M."/>
            <person name="Demir E."/>
            <person name="Dubchak I."/>
            <person name="Gentemann C."/>
            <person name="Eikrem W."/>
            <person name="Gready J.E."/>
            <person name="John U."/>
            <person name="Lanier W."/>
            <person name="Lindquist E.A."/>
            <person name="Lucas S."/>
            <person name="Mayer K.F."/>
            <person name="Moreau H."/>
            <person name="Not F."/>
            <person name="Otillar R."/>
            <person name="Panaud O."/>
            <person name="Pangilinan J."/>
            <person name="Paulsen I."/>
            <person name="Piegu B."/>
            <person name="Poliakov A."/>
            <person name="Robbens S."/>
            <person name="Schmutz J."/>
            <person name="Toulza E."/>
            <person name="Wyss T."/>
            <person name="Zelensky A."/>
            <person name="Zhou K."/>
            <person name="Armbrust E.V."/>
            <person name="Bhattacharya D."/>
            <person name="Goodenough U.W."/>
            <person name="Van de Peer Y."/>
            <person name="Grigoriev I.V."/>
        </authorList>
    </citation>
    <scope>NUCLEOTIDE SEQUENCE [LARGE SCALE GENOMIC DNA]</scope>
    <source>
        <strain evidence="2">RCC299 / NOUM17</strain>
    </source>
</reference>
<dbReference type="OrthoDB" id="687049at2759"/>
<proteinExistence type="predicted"/>
<sequence>MTTPRLRHYLAVGGADACVLNVKAEWEVVKRWEASKAPVNALEFAPDAKALYAGCSDHNLRVIA</sequence>
<evidence type="ECO:0000313" key="2">
    <source>
        <dbReference type="Proteomes" id="UP000002009"/>
    </source>
</evidence>
<name>C1E5V3_MICCC</name>
<dbReference type="KEGG" id="mis:MICPUN_58447"/>
<gene>
    <name evidence="1" type="ORF">MICPUN_58447</name>
</gene>
<dbReference type="InterPro" id="IPR036322">
    <property type="entry name" value="WD40_repeat_dom_sf"/>
</dbReference>
<accession>C1E5V3</accession>
<dbReference type="AlphaFoldDB" id="C1E5V3"/>
<evidence type="ECO:0000313" key="1">
    <source>
        <dbReference type="EMBL" id="ACO63698.1"/>
    </source>
</evidence>
<dbReference type="EMBL" id="CP001326">
    <property type="protein sequence ID" value="ACO63698.1"/>
    <property type="molecule type" value="Genomic_DNA"/>
</dbReference>
<dbReference type="Proteomes" id="UP000002009">
    <property type="component" value="Chromosome 5"/>
</dbReference>
<dbReference type="SUPFAM" id="SSF50978">
    <property type="entry name" value="WD40 repeat-like"/>
    <property type="match status" value="1"/>
</dbReference>
<dbReference type="GeneID" id="8243726"/>